<proteinExistence type="predicted"/>
<feature type="transmembrane region" description="Helical" evidence="1">
    <location>
        <begin position="99"/>
        <end position="116"/>
    </location>
</feature>
<keyword evidence="3" id="KW-0645">Protease</keyword>
<sequence>MSDPQHSNGWRRFWHRGTWWKALLLVVGYWLVYQLIGLGTSALFHDVIDVADPLSSPASIFFGVALPILLSGLLLIVLAASLGWARGLFRRESLPGRRWMWLAVLLVLIPIVLRLIGTRWSAYAVATVLAILALGLCVGFAEELLTRGFVVNILRSGGYGERAVLVLSASYFAIMHAGNALQGQPLSTVLGTVVYTFGFGALMYLSLRVTGRLVWAILLHAATDPTTILATGGIDAHNAATAGTSGLIGVAGIFSFVYVAFALVAIFLVTNRTKVAPVAPATSD</sequence>
<keyword evidence="1" id="KW-0812">Transmembrane</keyword>
<keyword evidence="1" id="KW-1133">Transmembrane helix</keyword>
<keyword evidence="4" id="KW-1185">Reference proteome</keyword>
<evidence type="ECO:0000313" key="3">
    <source>
        <dbReference type="EMBL" id="UOQ61297.1"/>
    </source>
</evidence>
<organism evidence="3 4">
    <name type="scientific">Leucobacter rhizosphaerae</name>
    <dbReference type="NCBI Taxonomy" id="2932245"/>
    <lineage>
        <taxon>Bacteria</taxon>
        <taxon>Bacillati</taxon>
        <taxon>Actinomycetota</taxon>
        <taxon>Actinomycetes</taxon>
        <taxon>Micrococcales</taxon>
        <taxon>Microbacteriaceae</taxon>
        <taxon>Leucobacter</taxon>
    </lineage>
</organism>
<feature type="transmembrane region" description="Helical" evidence="1">
    <location>
        <begin position="187"/>
        <end position="206"/>
    </location>
</feature>
<evidence type="ECO:0000256" key="1">
    <source>
        <dbReference type="SAM" id="Phobius"/>
    </source>
</evidence>
<feature type="transmembrane region" description="Helical" evidence="1">
    <location>
        <begin position="20"/>
        <end position="44"/>
    </location>
</feature>
<dbReference type="Pfam" id="PF02517">
    <property type="entry name" value="Rce1-like"/>
    <property type="match status" value="1"/>
</dbReference>
<dbReference type="RefSeq" id="WP_244687636.1">
    <property type="nucleotide sequence ID" value="NZ_CP095043.1"/>
</dbReference>
<gene>
    <name evidence="3" type="ORF">MUN76_04815</name>
</gene>
<reference evidence="3 4" key="1">
    <citation type="submission" date="2022-04" db="EMBL/GenBank/DDBJ databases">
        <title>Leucobacter sp. isolated from rhizosphere of onion.</title>
        <authorList>
            <person name="Won M."/>
            <person name="Lee C.-M."/>
            <person name="Woen H.-Y."/>
            <person name="Kwon S.-W."/>
        </authorList>
    </citation>
    <scope>NUCLEOTIDE SEQUENCE [LARGE SCALE GENOMIC DNA]</scope>
    <source>
        <strain evidence="3 4">H25R-14</strain>
    </source>
</reference>
<dbReference type="EMBL" id="CP095043">
    <property type="protein sequence ID" value="UOQ61297.1"/>
    <property type="molecule type" value="Genomic_DNA"/>
</dbReference>
<feature type="transmembrane region" description="Helical" evidence="1">
    <location>
        <begin position="122"/>
        <end position="141"/>
    </location>
</feature>
<keyword evidence="1" id="KW-0472">Membrane</keyword>
<protein>
    <submittedName>
        <fullName evidence="3">CPBP family intramembrane metalloprotease</fullName>
    </submittedName>
</protein>
<evidence type="ECO:0000313" key="4">
    <source>
        <dbReference type="Proteomes" id="UP000831775"/>
    </source>
</evidence>
<dbReference type="InterPro" id="IPR003675">
    <property type="entry name" value="Rce1/LyrA-like_dom"/>
</dbReference>
<keyword evidence="3" id="KW-0482">Metalloprotease</keyword>
<accession>A0ABY4FYC6</accession>
<feature type="transmembrane region" description="Helical" evidence="1">
    <location>
        <begin position="162"/>
        <end position="181"/>
    </location>
</feature>
<feature type="transmembrane region" description="Helical" evidence="1">
    <location>
        <begin position="213"/>
        <end position="234"/>
    </location>
</feature>
<feature type="transmembrane region" description="Helical" evidence="1">
    <location>
        <begin position="64"/>
        <end position="87"/>
    </location>
</feature>
<name>A0ABY4FYC6_9MICO</name>
<keyword evidence="3" id="KW-0378">Hydrolase</keyword>
<evidence type="ECO:0000259" key="2">
    <source>
        <dbReference type="Pfam" id="PF02517"/>
    </source>
</evidence>
<dbReference type="GO" id="GO:0008237">
    <property type="term" value="F:metallopeptidase activity"/>
    <property type="evidence" value="ECO:0007669"/>
    <property type="project" value="UniProtKB-KW"/>
</dbReference>
<dbReference type="Proteomes" id="UP000831775">
    <property type="component" value="Chromosome"/>
</dbReference>
<feature type="transmembrane region" description="Helical" evidence="1">
    <location>
        <begin position="246"/>
        <end position="269"/>
    </location>
</feature>
<feature type="domain" description="CAAX prenyl protease 2/Lysostaphin resistance protein A-like" evidence="2">
    <location>
        <begin position="126"/>
        <end position="224"/>
    </location>
</feature>